<keyword evidence="2" id="KW-1185">Reference proteome</keyword>
<dbReference type="Proteomes" id="UP001172738">
    <property type="component" value="Unassembled WGS sequence"/>
</dbReference>
<comment type="caution">
    <text evidence="1">The sequence shown here is derived from an EMBL/GenBank/DDBJ whole genome shotgun (WGS) entry which is preliminary data.</text>
</comment>
<reference evidence="1" key="1">
    <citation type="submission" date="2023-06" db="EMBL/GenBank/DDBJ databases">
        <title>SYSU T00b26.</title>
        <authorList>
            <person name="Gao L."/>
            <person name="Fang B.-Z."/>
            <person name="Li W.-J."/>
        </authorList>
    </citation>
    <scope>NUCLEOTIDE SEQUENCE</scope>
    <source>
        <strain evidence="1">SYSU T00b26</strain>
    </source>
</reference>
<name>A0ABT8G466_9MICO</name>
<sequence length="198" mass="22130">MTGDLVAALRRWEHLLAEAGAAIIPIMRPGLPESHVRSVLAELGLASSGEIIEWFGWHDGAHSDGVSRLAVEIVPGGEFNTLTNLSGWCVQQRGLQRQLVRQHSETADFFERRWRSTWFPLLRMDKGDLVVELADDQFDSGALRVVWFDADPEESARIAWPSIHAFVEDVISRLESGEYWVDGQGIVQGDVIDFPTHG</sequence>
<proteinExistence type="predicted"/>
<evidence type="ECO:0000313" key="2">
    <source>
        <dbReference type="Proteomes" id="UP001172738"/>
    </source>
</evidence>
<gene>
    <name evidence="1" type="ORF">QQX04_13115</name>
</gene>
<accession>A0ABT8G466</accession>
<dbReference type="RefSeq" id="WP_301129923.1">
    <property type="nucleotide sequence ID" value="NZ_JAUHPV010000009.1"/>
</dbReference>
<organism evidence="1 2">
    <name type="scientific">Demequina zhanjiangensis</name>
    <dbReference type="NCBI Taxonomy" id="3051659"/>
    <lineage>
        <taxon>Bacteria</taxon>
        <taxon>Bacillati</taxon>
        <taxon>Actinomycetota</taxon>
        <taxon>Actinomycetes</taxon>
        <taxon>Micrococcales</taxon>
        <taxon>Demequinaceae</taxon>
        <taxon>Demequina</taxon>
    </lineage>
</organism>
<evidence type="ECO:0008006" key="3">
    <source>
        <dbReference type="Google" id="ProtNLM"/>
    </source>
</evidence>
<dbReference type="EMBL" id="JAUHPV010000009">
    <property type="protein sequence ID" value="MDN4473935.1"/>
    <property type="molecule type" value="Genomic_DNA"/>
</dbReference>
<protein>
    <recommendedName>
        <fullName evidence="3">Cell wall assembly regulator SMI1</fullName>
    </recommendedName>
</protein>
<evidence type="ECO:0000313" key="1">
    <source>
        <dbReference type="EMBL" id="MDN4473935.1"/>
    </source>
</evidence>